<dbReference type="HOGENOM" id="CLU_362762_0_0_0"/>
<organism evidence="7 8">
    <name type="scientific">Anaerolinea thermophila (strain DSM 14523 / JCM 11388 / NBRC 100420 / UNI-1)</name>
    <dbReference type="NCBI Taxonomy" id="926569"/>
    <lineage>
        <taxon>Bacteria</taxon>
        <taxon>Bacillati</taxon>
        <taxon>Chloroflexota</taxon>
        <taxon>Anaerolineae</taxon>
        <taxon>Anaerolineales</taxon>
        <taxon>Anaerolineaceae</taxon>
        <taxon>Anaerolinea</taxon>
    </lineage>
</organism>
<feature type="domain" description="O-antigen ligase-related" evidence="6">
    <location>
        <begin position="208"/>
        <end position="358"/>
    </location>
</feature>
<dbReference type="eggNOG" id="COG0457">
    <property type="taxonomic scope" value="Bacteria"/>
</dbReference>
<gene>
    <name evidence="7" type="ordered locus">ANT_28840</name>
</gene>
<feature type="transmembrane region" description="Helical" evidence="5">
    <location>
        <begin position="198"/>
        <end position="217"/>
    </location>
</feature>
<dbReference type="InterPro" id="IPR011990">
    <property type="entry name" value="TPR-like_helical_dom_sf"/>
</dbReference>
<keyword evidence="3 5" id="KW-1133">Transmembrane helix</keyword>
<dbReference type="PANTHER" id="PTHR37422:SF13">
    <property type="entry name" value="LIPOPOLYSACCHARIDE BIOSYNTHESIS PROTEIN PA4999-RELATED"/>
    <property type="match status" value="1"/>
</dbReference>
<reference evidence="7 8" key="1">
    <citation type="submission" date="2010-12" db="EMBL/GenBank/DDBJ databases">
        <title>Whole genome sequence of Anaerolinea thermophila UNI-1.</title>
        <authorList>
            <person name="Narita-Yamada S."/>
            <person name="Kishi E."/>
            <person name="Watanabe Y."/>
            <person name="Takasaki K."/>
            <person name="Ankai A."/>
            <person name="Oguchi A."/>
            <person name="Fukui S."/>
            <person name="Takahashi M."/>
            <person name="Yashiro I."/>
            <person name="Hosoyama A."/>
            <person name="Sekiguchi Y."/>
            <person name="Hanada S."/>
            <person name="Fujita N."/>
        </authorList>
    </citation>
    <scope>NUCLEOTIDE SEQUENCE [LARGE SCALE GENOMIC DNA]</scope>
    <source>
        <strain evidence="8">DSM 14523 / JCM 11388 / NBRC 100420 / UNI-1</strain>
    </source>
</reference>
<proteinExistence type="predicted"/>
<evidence type="ECO:0000259" key="6">
    <source>
        <dbReference type="Pfam" id="PF04932"/>
    </source>
</evidence>
<dbReference type="InterPro" id="IPR007016">
    <property type="entry name" value="O-antigen_ligase-rel_domated"/>
</dbReference>
<dbReference type="Pfam" id="PF04932">
    <property type="entry name" value="Wzy_C"/>
    <property type="match status" value="1"/>
</dbReference>
<dbReference type="Proteomes" id="UP000008922">
    <property type="component" value="Chromosome"/>
</dbReference>
<dbReference type="SUPFAM" id="SSF48452">
    <property type="entry name" value="TPR-like"/>
    <property type="match status" value="1"/>
</dbReference>
<dbReference type="PANTHER" id="PTHR37422">
    <property type="entry name" value="TEICHURONIC ACID BIOSYNTHESIS PROTEIN TUAE"/>
    <property type="match status" value="1"/>
</dbReference>
<feature type="transmembrane region" description="Helical" evidence="5">
    <location>
        <begin position="128"/>
        <end position="148"/>
    </location>
</feature>
<keyword evidence="4 5" id="KW-0472">Membrane</keyword>
<feature type="transmembrane region" description="Helical" evidence="5">
    <location>
        <begin position="223"/>
        <end position="240"/>
    </location>
</feature>
<dbReference type="eggNOG" id="COG3307">
    <property type="taxonomic scope" value="Bacteria"/>
</dbReference>
<accession>E8N1G7</accession>
<name>E8N1G7_ANATU</name>
<feature type="transmembrane region" description="Helical" evidence="5">
    <location>
        <begin position="73"/>
        <end position="92"/>
    </location>
</feature>
<evidence type="ECO:0000313" key="7">
    <source>
        <dbReference type="EMBL" id="BAJ64910.1"/>
    </source>
</evidence>
<dbReference type="InParanoid" id="E8N1G7"/>
<sequence>MHSSKVEPRTERLLNVLTTLGVLAGMIFAVGNRLIWASNPQMWAGSLGFFALLSLILLILVGKDPLPRTGLEGVFALGALSWALSLAMSRHIQLGWEHLALMTGYVVLFYGALVLFRRGVLHQRVVDGLLLVSGWVAAMAVAEISWQYQGFWQVVGNNTTLPPFPYRLMSIIGHPNPFMAVMNLYAPLAALNLRLGGTGRRVGAMLWLILYAFSLPFSSSRSGWLGALAVWGVLILLWGWDARMKLWALLRRSWKRMVLVSGVLLVLVTGVILVGVPYFSAHPSHGTGTLTQSRTGIWRYVLQIWQEHPLTGVGVGNFMPAYFDVSRDFPGGFLAPHAHNLYLQVLVEFGVIGFVVFFVFLGKLLFQLGKAWWQTAPESPVRIERAVALASLCSLLAHGIGDDISFSPVIMGGITLIVAMAWEERNGHLPRLPLRSVWLIVPVMLVLGLSARACWVALPAVQASRAYEQGDFIAAAETYQEVLRRSPQDILYRAQAGLAEAWAWQASGDARWLERSREHLENVVAQEPAPAPWHAALAGVYVAEGNLEQAWQALQEARARARNEPSYALYAGWIAEQLGWQEQALTAYREGLRLDPILAGSPFWEETALRRQAREGTAFIQPQPYWQEALSALEAGDISEARRRIAFSRFAGEKGFAPQAVEWRVALAAGEEDWALRAAKTLRDGLERYFSGWRGYNLAGYLNRAVFPADVPPNFLALFPQDGRLDALAWLREQETRAGNCADARRTWQVEQALRRYGSISDLPEAPPCP</sequence>
<dbReference type="RefSeq" id="WP_013561255.1">
    <property type="nucleotide sequence ID" value="NC_014960.1"/>
</dbReference>
<dbReference type="GO" id="GO:0016020">
    <property type="term" value="C:membrane"/>
    <property type="evidence" value="ECO:0007669"/>
    <property type="project" value="UniProtKB-SubCell"/>
</dbReference>
<dbReference type="Pfam" id="PF14559">
    <property type="entry name" value="TPR_19"/>
    <property type="match status" value="1"/>
</dbReference>
<feature type="transmembrane region" description="Helical" evidence="5">
    <location>
        <begin position="341"/>
        <end position="362"/>
    </location>
</feature>
<keyword evidence="8" id="KW-1185">Reference proteome</keyword>
<protein>
    <submittedName>
        <fullName evidence="7">O-antigen polymerase family protein</fullName>
    </submittedName>
</protein>
<dbReference type="InterPro" id="IPR051533">
    <property type="entry name" value="WaaL-like"/>
</dbReference>
<feature type="transmembrane region" description="Helical" evidence="5">
    <location>
        <begin position="12"/>
        <end position="36"/>
    </location>
</feature>
<evidence type="ECO:0000313" key="8">
    <source>
        <dbReference type="Proteomes" id="UP000008922"/>
    </source>
</evidence>
<feature type="transmembrane region" description="Helical" evidence="5">
    <location>
        <begin position="260"/>
        <end position="280"/>
    </location>
</feature>
<dbReference type="Gene3D" id="1.25.40.10">
    <property type="entry name" value="Tetratricopeptide repeat domain"/>
    <property type="match status" value="1"/>
</dbReference>
<feature type="transmembrane region" description="Helical" evidence="5">
    <location>
        <begin position="168"/>
        <end position="186"/>
    </location>
</feature>
<evidence type="ECO:0000256" key="1">
    <source>
        <dbReference type="ARBA" id="ARBA00004141"/>
    </source>
</evidence>
<feature type="transmembrane region" description="Helical" evidence="5">
    <location>
        <begin position="406"/>
        <end position="422"/>
    </location>
</feature>
<dbReference type="EMBL" id="AP012029">
    <property type="protein sequence ID" value="BAJ64910.1"/>
    <property type="molecule type" value="Genomic_DNA"/>
</dbReference>
<keyword evidence="2 5" id="KW-0812">Transmembrane</keyword>
<evidence type="ECO:0000256" key="2">
    <source>
        <dbReference type="ARBA" id="ARBA00022692"/>
    </source>
</evidence>
<feature type="transmembrane region" description="Helical" evidence="5">
    <location>
        <begin position="42"/>
        <end position="61"/>
    </location>
</feature>
<evidence type="ECO:0000256" key="5">
    <source>
        <dbReference type="SAM" id="Phobius"/>
    </source>
</evidence>
<comment type="subcellular location">
    <subcellularLocation>
        <location evidence="1">Membrane</location>
        <topology evidence="1">Multi-pass membrane protein</topology>
    </subcellularLocation>
</comment>
<dbReference type="KEGG" id="atm:ANT_28840"/>
<feature type="transmembrane region" description="Helical" evidence="5">
    <location>
        <begin position="434"/>
        <end position="458"/>
    </location>
</feature>
<evidence type="ECO:0000256" key="3">
    <source>
        <dbReference type="ARBA" id="ARBA00022989"/>
    </source>
</evidence>
<evidence type="ECO:0000256" key="4">
    <source>
        <dbReference type="ARBA" id="ARBA00023136"/>
    </source>
</evidence>
<feature type="transmembrane region" description="Helical" evidence="5">
    <location>
        <begin position="98"/>
        <end position="116"/>
    </location>
</feature>
<dbReference type="STRING" id="926569.ANT_28840"/>
<dbReference type="AlphaFoldDB" id="E8N1G7"/>